<feature type="domain" description="UPF0033" evidence="1">
    <location>
        <begin position="2"/>
        <end position="69"/>
    </location>
</feature>
<dbReference type="SUPFAM" id="SSF75169">
    <property type="entry name" value="DsrEFH-like"/>
    <property type="match status" value="1"/>
</dbReference>
<gene>
    <name evidence="2" type="ORF">BAU18_002169</name>
</gene>
<dbReference type="Gene3D" id="3.30.110.40">
    <property type="entry name" value="TusA-like domain"/>
    <property type="match status" value="1"/>
</dbReference>
<dbReference type="InterPro" id="IPR036868">
    <property type="entry name" value="TusA-like_sf"/>
</dbReference>
<proteinExistence type="predicted"/>
<dbReference type="RefSeq" id="WP_161870168.1">
    <property type="nucleotide sequence ID" value="NZ_JBMRGR010000008.1"/>
</dbReference>
<organism evidence="2 3">
    <name type="scientific">Enterococcus diestrammenae</name>
    <dbReference type="NCBI Taxonomy" id="1155073"/>
    <lineage>
        <taxon>Bacteria</taxon>
        <taxon>Bacillati</taxon>
        <taxon>Bacillota</taxon>
        <taxon>Bacilli</taxon>
        <taxon>Lactobacillales</taxon>
        <taxon>Enterococcaceae</taxon>
        <taxon>Enterococcus</taxon>
    </lineage>
</organism>
<dbReference type="NCBIfam" id="TIGR03527">
    <property type="entry name" value="selenium_YedF"/>
    <property type="match status" value="1"/>
</dbReference>
<dbReference type="SUPFAM" id="SSF64307">
    <property type="entry name" value="SirA-like"/>
    <property type="match status" value="1"/>
</dbReference>
<name>A0ABV0F3H7_9ENTE</name>
<dbReference type="Pfam" id="PF02635">
    <property type="entry name" value="DsrE"/>
    <property type="match status" value="1"/>
</dbReference>
<sequence>MIQIDALGKPCPIPVIETKKAIKELGNQPGEIEVLVDNEVALNNIEKMTSGLEIPTKRHKIDNDHFTITLFLSEASQRQPQAKGKKQPTTTYLIGRQVLGEGDPKLGALLMKSYLYSLTELATVPTELIFFNEGIFLTLNSSPVIPDLQTLVDKGTKIYACGTCLDFYDVKDQLALGEITNMYTISEKQQLADKAITV</sequence>
<reference evidence="3" key="1">
    <citation type="submission" date="2016-06" db="EMBL/GenBank/DDBJ databases">
        <title>Four novel species of enterococci isolated from chicken manure.</title>
        <authorList>
            <person name="Van Tyne D."/>
        </authorList>
    </citation>
    <scope>NUCLEOTIDE SEQUENCE [LARGE SCALE GENOMIC DNA]</scope>
    <source>
        <strain evidence="3">JM9A</strain>
    </source>
</reference>
<comment type="caution">
    <text evidence="2">The sequence shown here is derived from an EMBL/GenBank/DDBJ whole genome shotgun (WGS) entry which is preliminary data.</text>
</comment>
<dbReference type="InterPro" id="IPR019870">
    <property type="entry name" value="Se_metab_YedF"/>
</dbReference>
<dbReference type="EMBL" id="MAEI02000001">
    <property type="protein sequence ID" value="MEO1782557.1"/>
    <property type="molecule type" value="Genomic_DNA"/>
</dbReference>
<dbReference type="Pfam" id="PF01206">
    <property type="entry name" value="TusA"/>
    <property type="match status" value="1"/>
</dbReference>
<dbReference type="InterPro" id="IPR001455">
    <property type="entry name" value="TusA-like"/>
</dbReference>
<protein>
    <submittedName>
        <fullName evidence="2">Selenium metabolism protein YedF</fullName>
    </submittedName>
</protein>
<reference evidence="2 3" key="2">
    <citation type="submission" date="2024-02" db="EMBL/GenBank/DDBJ databases">
        <title>The Genome Sequence of Enterococcus diestrammenae JM9A.</title>
        <authorList>
            <person name="Earl A."/>
            <person name="Manson A."/>
            <person name="Gilmore M."/>
            <person name="Sanders J."/>
            <person name="Shea T."/>
            <person name="Howe W."/>
            <person name="Livny J."/>
            <person name="Cuomo C."/>
            <person name="Neafsey D."/>
            <person name="Birren B."/>
        </authorList>
    </citation>
    <scope>NUCLEOTIDE SEQUENCE [LARGE SCALE GENOMIC DNA]</scope>
    <source>
        <strain evidence="2 3">JM9A</strain>
    </source>
</reference>
<evidence type="ECO:0000259" key="1">
    <source>
        <dbReference type="Pfam" id="PF01206"/>
    </source>
</evidence>
<dbReference type="InterPro" id="IPR027396">
    <property type="entry name" value="DsrEFH-like"/>
</dbReference>
<accession>A0ABV0F3H7</accession>
<keyword evidence="3" id="KW-1185">Reference proteome</keyword>
<evidence type="ECO:0000313" key="3">
    <source>
        <dbReference type="Proteomes" id="UP001429357"/>
    </source>
</evidence>
<dbReference type="Proteomes" id="UP001429357">
    <property type="component" value="Unassembled WGS sequence"/>
</dbReference>
<dbReference type="InterPro" id="IPR003787">
    <property type="entry name" value="Sulphur_relay_DsrE/F-like"/>
</dbReference>
<evidence type="ECO:0000313" key="2">
    <source>
        <dbReference type="EMBL" id="MEO1782557.1"/>
    </source>
</evidence>